<dbReference type="RefSeq" id="WP_395415670.1">
    <property type="nucleotide sequence ID" value="NZ_JBIPKE010000004.1"/>
</dbReference>
<keyword evidence="7" id="KW-1185">Reference proteome</keyword>
<dbReference type="InterPro" id="IPR036737">
    <property type="entry name" value="OmpA-like_sf"/>
</dbReference>
<organism evidence="6 7">
    <name type="scientific">Marinoscillum luteum</name>
    <dbReference type="NCBI Taxonomy" id="861051"/>
    <lineage>
        <taxon>Bacteria</taxon>
        <taxon>Pseudomonadati</taxon>
        <taxon>Bacteroidota</taxon>
        <taxon>Cytophagia</taxon>
        <taxon>Cytophagales</taxon>
        <taxon>Reichenbachiellaceae</taxon>
        <taxon>Marinoscillum</taxon>
    </lineage>
</organism>
<dbReference type="PRINTS" id="PR01021">
    <property type="entry name" value="OMPADOMAIN"/>
</dbReference>
<dbReference type="InterPro" id="IPR011042">
    <property type="entry name" value="6-blade_b-propeller_TolB-like"/>
</dbReference>
<dbReference type="PANTHER" id="PTHR30329">
    <property type="entry name" value="STATOR ELEMENT OF FLAGELLAR MOTOR COMPLEX"/>
    <property type="match status" value="1"/>
</dbReference>
<proteinExistence type="predicted"/>
<dbReference type="CDD" id="cd07185">
    <property type="entry name" value="OmpA_C-like"/>
    <property type="match status" value="1"/>
</dbReference>
<dbReference type="Pfam" id="PF07676">
    <property type="entry name" value="PD40"/>
    <property type="match status" value="2"/>
</dbReference>
<evidence type="ECO:0000313" key="6">
    <source>
        <dbReference type="EMBL" id="MFH6981815.1"/>
    </source>
</evidence>
<dbReference type="PANTHER" id="PTHR30329:SF21">
    <property type="entry name" value="LIPOPROTEIN YIAD-RELATED"/>
    <property type="match status" value="1"/>
</dbReference>
<feature type="domain" description="OmpA-like" evidence="5">
    <location>
        <begin position="392"/>
        <end position="508"/>
    </location>
</feature>
<dbReference type="InterPro" id="IPR011659">
    <property type="entry name" value="WD40"/>
</dbReference>
<dbReference type="Pfam" id="PF00691">
    <property type="entry name" value="OmpA"/>
    <property type="match status" value="1"/>
</dbReference>
<dbReference type="Proteomes" id="UP001610063">
    <property type="component" value="Unassembled WGS sequence"/>
</dbReference>
<evidence type="ECO:0000256" key="3">
    <source>
        <dbReference type="ARBA" id="ARBA00023237"/>
    </source>
</evidence>
<dbReference type="SUPFAM" id="SSF82171">
    <property type="entry name" value="DPP6 N-terminal domain-like"/>
    <property type="match status" value="1"/>
</dbReference>
<reference evidence="6 7" key="1">
    <citation type="journal article" date="2013" name="Int. J. Syst. Evol. Microbiol.">
        <title>Marinoscillum luteum sp. nov., isolated from marine sediment.</title>
        <authorList>
            <person name="Cha I.T."/>
            <person name="Park S.J."/>
            <person name="Kim S.J."/>
            <person name="Kim J.G."/>
            <person name="Jung M.Y."/>
            <person name="Shin K.S."/>
            <person name="Kwon K.K."/>
            <person name="Yang S.H."/>
            <person name="Seo Y.S."/>
            <person name="Rhee S.K."/>
        </authorList>
    </citation>
    <scope>NUCLEOTIDE SEQUENCE [LARGE SCALE GENOMIC DNA]</scope>
    <source>
        <strain evidence="6 7">KCTC 23939</strain>
    </source>
</reference>
<dbReference type="EMBL" id="JBIPKE010000004">
    <property type="protein sequence ID" value="MFH6981815.1"/>
    <property type="molecule type" value="Genomic_DNA"/>
</dbReference>
<comment type="caution">
    <text evidence="6">The sequence shown here is derived from an EMBL/GenBank/DDBJ whole genome shotgun (WGS) entry which is preliminary data.</text>
</comment>
<keyword evidence="2 4" id="KW-0472">Membrane</keyword>
<accession>A0ABW7N482</accession>
<evidence type="ECO:0000256" key="4">
    <source>
        <dbReference type="PROSITE-ProRule" id="PRU00473"/>
    </source>
</evidence>
<keyword evidence="3" id="KW-0998">Cell outer membrane</keyword>
<name>A0ABW7N482_9BACT</name>
<evidence type="ECO:0000313" key="7">
    <source>
        <dbReference type="Proteomes" id="UP001610063"/>
    </source>
</evidence>
<evidence type="ECO:0000256" key="2">
    <source>
        <dbReference type="ARBA" id="ARBA00023136"/>
    </source>
</evidence>
<dbReference type="InterPro" id="IPR006664">
    <property type="entry name" value="OMP_bac"/>
</dbReference>
<dbReference type="InterPro" id="IPR006665">
    <property type="entry name" value="OmpA-like"/>
</dbReference>
<evidence type="ECO:0000256" key="1">
    <source>
        <dbReference type="ARBA" id="ARBA00004442"/>
    </source>
</evidence>
<comment type="subcellular location">
    <subcellularLocation>
        <location evidence="1">Cell outer membrane</location>
    </subcellularLocation>
</comment>
<sequence>MIRNIVFTFLLVVSFFCGAQVQFFGSPESLKPLNTPSSENYIFLDFDNSQLYFSRANFAGNKGGSKDKGDIWVSAYDSAWATASNMSLNDDQFTAPAGLTPDGRYFLFHKVWFSVGMHYGGVFAKPLDGGEVFQVDIPFFKNRSPIQTGTISADGRYLLLSLENNLGYGVDDLFVCRLQPDGSWSAPKNLGNVVNTALQELTPFLAEDNKTLYFASNGLGGQGSFDIFQSRRLDDTWQNWSSPVNLGSAVNTPGAETSFAFTSDSDYAYFVSTQNSDGYGDIKRIRITSDIVAEVRNDTVVSMVATAEAEVFLTVYLLDKISEAPIQGTGQVVLEGDTSLYSTNDKGEIQIPDLGQPLNFEFKADGYLSSKRILSRDDFASGVSAKVLLDPLSTGNTITLEHVLFYRGTANFVEGSEEELDLVVEMMNENPEVKIFLKGHTDNVGNEQLNVYLSKERVIAVTEYLVSRGIAAGRISGEGYGGSQPVASNADEASRKLNRRVEFEVVRD</sequence>
<evidence type="ECO:0000259" key="5">
    <source>
        <dbReference type="PROSITE" id="PS51123"/>
    </source>
</evidence>
<dbReference type="Gene3D" id="2.120.10.30">
    <property type="entry name" value="TolB, C-terminal domain"/>
    <property type="match status" value="1"/>
</dbReference>
<dbReference type="PROSITE" id="PS51123">
    <property type="entry name" value="OMPA_2"/>
    <property type="match status" value="1"/>
</dbReference>
<dbReference type="InterPro" id="IPR050330">
    <property type="entry name" value="Bact_OuterMem_StrucFunc"/>
</dbReference>
<protein>
    <submittedName>
        <fullName evidence="6">OmpA family protein</fullName>
    </submittedName>
</protein>
<dbReference type="SUPFAM" id="SSF103088">
    <property type="entry name" value="OmpA-like"/>
    <property type="match status" value="1"/>
</dbReference>
<dbReference type="Gene3D" id="3.30.1330.60">
    <property type="entry name" value="OmpA-like domain"/>
    <property type="match status" value="1"/>
</dbReference>
<gene>
    <name evidence="6" type="ORF">ACHKAR_00120</name>
</gene>